<evidence type="ECO:0000256" key="4">
    <source>
        <dbReference type="ARBA" id="ARBA00022452"/>
    </source>
</evidence>
<comment type="similarity">
    <text evidence="2 10">Belongs to the fimbrial export usher family.</text>
</comment>
<dbReference type="FunFam" id="2.60.40.3110:FF:000001">
    <property type="entry name" value="Putative fimbrial outer membrane usher"/>
    <property type="match status" value="1"/>
</dbReference>
<evidence type="ECO:0000256" key="2">
    <source>
        <dbReference type="ARBA" id="ARBA00008064"/>
    </source>
</evidence>
<dbReference type="Gene3D" id="2.60.40.3110">
    <property type="match status" value="1"/>
</dbReference>
<comment type="caution">
    <text evidence="14">The sequence shown here is derived from an EMBL/GenBank/DDBJ whole genome shotgun (WGS) entry which is preliminary data.</text>
</comment>
<dbReference type="PANTHER" id="PTHR30451:SF21">
    <property type="entry name" value="FIMBRIAL USHER DOMAIN-CONTAINING PROTEIN YDET-RELATED"/>
    <property type="match status" value="1"/>
</dbReference>
<dbReference type="Gene3D" id="3.10.20.410">
    <property type="match status" value="1"/>
</dbReference>
<dbReference type="InterPro" id="IPR025885">
    <property type="entry name" value="PapC_N"/>
</dbReference>
<keyword evidence="7 11" id="KW-0732">Signal</keyword>
<reference evidence="14 15" key="1">
    <citation type="submission" date="2019-09" db="EMBL/GenBank/DDBJ databases">
        <title>Draft genome sequence of various Type strains from the CCUG.</title>
        <authorList>
            <person name="Pineiro-Iglesias B."/>
            <person name="Tunovic T."/>
            <person name="Unosson C."/>
            <person name="Inganas E."/>
            <person name="Ohlen M."/>
            <person name="Cardew S."/>
            <person name="Jensie-Markopoulos S."/>
            <person name="Salva-Serra F."/>
            <person name="Jaen-Luchoro D."/>
            <person name="Karlsson R."/>
            <person name="Svensson-Stadler L."/>
            <person name="Chun J."/>
            <person name="Moore E."/>
        </authorList>
    </citation>
    <scope>NUCLEOTIDE SEQUENCE [LARGE SCALE GENOMIC DNA]</scope>
    <source>
        <strain evidence="14 15">CCUG 53682T</strain>
    </source>
</reference>
<feature type="chain" id="PRO_5024397961" evidence="11">
    <location>
        <begin position="26"/>
        <end position="845"/>
    </location>
</feature>
<sequence length="845" mass="92429">MKKFFRYSTLFIAINSGLWVSNVYADNYFNPAFLSDDTSAVADLSVFENEKRQLPGSYHVDIYLNDKFIRSGPLNFAASDDAPSGLQACLSSEFLVSLGISTVTGSDSDKNKNDCVNLGTIIPDSSSSFDFAKQKLSLSIPQAALSSQARGYIPPSQWDNGITALLINYAFNGSNNSGSNSANSSSYYLSLNNGVNLGAWRFRDRSSWSYQKNKNGAVSDKWQHISTYAERAIEKIQSQFVVGDSFTPSDVFDSLSFRGVQVMTDENMLPDSQKGFAPTIHGIAKTNAQVTVRQNGYIIYQTYVSPGAFIINDLYPTSSGGDLDVTVKENDGRTETYKVAYSAVPVLQREGQLKYAATVAEFRGNKSNQTASVFGQLTSAFGISNGFTLYGGTQLAKNYQSVAIGIGKNLNQFGAFSVDITHARSHLADDSDHQGQSLRFLYAKSLSDYGTNFQLLGYRYSTSGFYTLEDTTHKIMDGYSDEDNNGQRYFNLRQNKRSRIQANISQQLGEYGSIFLSGSLEDYWGTAEKNRLLQVGFNSTYHDMNYNISYNYNKNSHSAQADQGIALSVSIPLSEWLSSERSNNTAYASYNINTNNRHNVVQTAGINGTLLEQNNFGYSVQQGYTNQGVGASGNITANYQGSVANSNVGYNYSDGSRQLNYGLAGGIILHENGVTFSQPLGDTNILIAAPDAGDVLIENSAGVRTDWRGYAILPYANNYRQNRVALDPNTLATNVELQDSVLNVVPTKGAIVRTHFTTKVGSRVLLTLSYRQSLIPFGAIVTVYEESANTGIVGDSGQVYLSGLSADGKLLVKWGNATTQQCTVDYQLPAGSENKIITRLKSECR</sequence>
<evidence type="ECO:0000256" key="7">
    <source>
        <dbReference type="ARBA" id="ARBA00022729"/>
    </source>
</evidence>
<dbReference type="InterPro" id="IPR000015">
    <property type="entry name" value="Fimb_usher"/>
</dbReference>
<dbReference type="InterPro" id="IPR043142">
    <property type="entry name" value="PapC-like_C_sf"/>
</dbReference>
<evidence type="ECO:0000256" key="1">
    <source>
        <dbReference type="ARBA" id="ARBA00004571"/>
    </source>
</evidence>
<evidence type="ECO:0000256" key="10">
    <source>
        <dbReference type="RuleBase" id="RU003884"/>
    </source>
</evidence>
<keyword evidence="6 10" id="KW-0812">Transmembrane</keyword>
<evidence type="ECO:0000256" key="8">
    <source>
        <dbReference type="ARBA" id="ARBA00023136"/>
    </source>
</evidence>
<dbReference type="PROSITE" id="PS01151">
    <property type="entry name" value="FIMBRIAL_USHER"/>
    <property type="match status" value="1"/>
</dbReference>
<dbReference type="NCBIfam" id="NF011740">
    <property type="entry name" value="PRK15193.1"/>
    <property type="match status" value="1"/>
</dbReference>
<dbReference type="Pfam" id="PF00577">
    <property type="entry name" value="Usher"/>
    <property type="match status" value="1"/>
</dbReference>
<gene>
    <name evidence="14" type="ORF">F4V73_01045</name>
</gene>
<evidence type="ECO:0000256" key="9">
    <source>
        <dbReference type="ARBA" id="ARBA00023237"/>
    </source>
</evidence>
<evidence type="ECO:0000256" key="11">
    <source>
        <dbReference type="SAM" id="SignalP"/>
    </source>
</evidence>
<evidence type="ECO:0000256" key="6">
    <source>
        <dbReference type="ARBA" id="ARBA00022692"/>
    </source>
</evidence>
<dbReference type="InterPro" id="IPR042186">
    <property type="entry name" value="FimD_plug_dom"/>
</dbReference>
<dbReference type="EMBL" id="VXKB01000001">
    <property type="protein sequence ID" value="KAA8718047.1"/>
    <property type="molecule type" value="Genomic_DNA"/>
</dbReference>
<evidence type="ECO:0000313" key="15">
    <source>
        <dbReference type="Proteomes" id="UP000322181"/>
    </source>
</evidence>
<keyword evidence="4" id="KW-1134">Transmembrane beta strand</keyword>
<keyword evidence="9 10" id="KW-0998">Cell outer membrane</keyword>
<evidence type="ECO:0000256" key="3">
    <source>
        <dbReference type="ARBA" id="ARBA00022448"/>
    </source>
</evidence>
<proteinExistence type="inferred from homology"/>
<dbReference type="GO" id="GO:0015473">
    <property type="term" value="F:fimbrial usher porin activity"/>
    <property type="evidence" value="ECO:0007669"/>
    <property type="project" value="InterPro"/>
</dbReference>
<dbReference type="Gene3D" id="2.60.40.2070">
    <property type="match status" value="1"/>
</dbReference>
<evidence type="ECO:0000256" key="5">
    <source>
        <dbReference type="ARBA" id="ARBA00022558"/>
    </source>
</evidence>
<evidence type="ECO:0000313" key="14">
    <source>
        <dbReference type="EMBL" id="KAA8718047.1"/>
    </source>
</evidence>
<feature type="domain" description="PapC N-terminal" evidence="13">
    <location>
        <begin position="28"/>
        <end position="173"/>
    </location>
</feature>
<dbReference type="FunFam" id="2.60.40.2610:FF:000001">
    <property type="entry name" value="Outer membrane fimbrial usher protein"/>
    <property type="match status" value="1"/>
</dbReference>
<keyword evidence="5 10" id="KW-1029">Fimbrium biogenesis</keyword>
<evidence type="ECO:0000259" key="13">
    <source>
        <dbReference type="Pfam" id="PF13954"/>
    </source>
</evidence>
<dbReference type="Proteomes" id="UP000322181">
    <property type="component" value="Unassembled WGS sequence"/>
</dbReference>
<dbReference type="GO" id="GO:0009297">
    <property type="term" value="P:pilus assembly"/>
    <property type="evidence" value="ECO:0007669"/>
    <property type="project" value="InterPro"/>
</dbReference>
<keyword evidence="8 10" id="KW-0472">Membrane</keyword>
<dbReference type="SUPFAM" id="SSF141729">
    <property type="entry name" value="FimD N-terminal domain-like"/>
    <property type="match status" value="1"/>
</dbReference>
<dbReference type="Pfam" id="PF13953">
    <property type="entry name" value="PapC_C"/>
    <property type="match status" value="1"/>
</dbReference>
<dbReference type="Gene3D" id="2.60.40.2610">
    <property type="entry name" value="Outer membrane usher protein FimD, plug domain"/>
    <property type="match status" value="1"/>
</dbReference>
<dbReference type="RefSeq" id="WP_150384836.1">
    <property type="nucleotide sequence ID" value="NZ_BAAAFS010000001.1"/>
</dbReference>
<dbReference type="AlphaFoldDB" id="A0A5M9RCQ4"/>
<name>A0A5M9RCQ4_9GAMM</name>
<keyword evidence="3 10" id="KW-0813">Transport</keyword>
<protein>
    <submittedName>
        <fullName evidence="14">Fimbrial biogenesis usher protein</fullName>
    </submittedName>
</protein>
<comment type="subcellular location">
    <subcellularLocation>
        <location evidence="1 10">Cell outer membrane</location>
        <topology evidence="1 10">Multi-pass membrane protein</topology>
    </subcellularLocation>
</comment>
<dbReference type="InterPro" id="IPR018030">
    <property type="entry name" value="Fimbrial_membr_usher_CS"/>
</dbReference>
<organism evidence="14 15">
    <name type="scientific">Morganella psychrotolerans</name>
    <dbReference type="NCBI Taxonomy" id="368603"/>
    <lineage>
        <taxon>Bacteria</taxon>
        <taxon>Pseudomonadati</taxon>
        <taxon>Pseudomonadota</taxon>
        <taxon>Gammaproteobacteria</taxon>
        <taxon>Enterobacterales</taxon>
        <taxon>Morganellaceae</taxon>
        <taxon>Morganella</taxon>
    </lineage>
</organism>
<feature type="signal peptide" evidence="11">
    <location>
        <begin position="1"/>
        <end position="25"/>
    </location>
</feature>
<dbReference type="InterPro" id="IPR025949">
    <property type="entry name" value="PapC-like_C"/>
</dbReference>
<evidence type="ECO:0000259" key="12">
    <source>
        <dbReference type="Pfam" id="PF13953"/>
    </source>
</evidence>
<dbReference type="PANTHER" id="PTHR30451">
    <property type="entry name" value="OUTER MEMBRANE USHER PROTEIN"/>
    <property type="match status" value="1"/>
</dbReference>
<dbReference type="Pfam" id="PF13954">
    <property type="entry name" value="PapC_N"/>
    <property type="match status" value="1"/>
</dbReference>
<dbReference type="InterPro" id="IPR037224">
    <property type="entry name" value="PapC_N_sf"/>
</dbReference>
<accession>A0A5M9RCQ4</accession>
<dbReference type="GO" id="GO:0009279">
    <property type="term" value="C:cell outer membrane"/>
    <property type="evidence" value="ECO:0007669"/>
    <property type="project" value="UniProtKB-SubCell"/>
</dbReference>
<feature type="domain" description="PapC-like C-terminal" evidence="12">
    <location>
        <begin position="766"/>
        <end position="830"/>
    </location>
</feature>